<proteinExistence type="predicted"/>
<dbReference type="Pfam" id="PF15891">
    <property type="entry name" value="Nuc_deoxyri_tr2"/>
    <property type="match status" value="1"/>
</dbReference>
<dbReference type="Gene3D" id="3.40.50.450">
    <property type="match status" value="1"/>
</dbReference>
<dbReference type="WBParaSite" id="HNAJ_0000785601-mRNA-1">
    <property type="protein sequence ID" value="HNAJ_0000785601-mRNA-1"/>
    <property type="gene ID" value="HNAJ_0000785601"/>
</dbReference>
<name>A0A158QHQ5_RODNA</name>
<feature type="region of interest" description="Disordered" evidence="1">
    <location>
        <begin position="347"/>
        <end position="376"/>
    </location>
</feature>
<protein>
    <submittedName>
        <fullName evidence="4">TIR domain-containing protein</fullName>
    </submittedName>
</protein>
<evidence type="ECO:0000256" key="1">
    <source>
        <dbReference type="SAM" id="MobiDB-lite"/>
    </source>
</evidence>
<dbReference type="PANTHER" id="PTHR36300">
    <property type="entry name" value="RAW, ISOFORM A"/>
    <property type="match status" value="1"/>
</dbReference>
<evidence type="ECO:0000313" key="4">
    <source>
        <dbReference type="WBParaSite" id="HNAJ_0000785601-mRNA-1"/>
    </source>
</evidence>
<dbReference type="OrthoDB" id="6493944at2759"/>
<dbReference type="GO" id="GO:0005886">
    <property type="term" value="C:plasma membrane"/>
    <property type="evidence" value="ECO:0007669"/>
    <property type="project" value="TreeGrafter"/>
</dbReference>
<reference evidence="4" key="1">
    <citation type="submission" date="2016-04" db="UniProtKB">
        <authorList>
            <consortium name="WormBaseParasite"/>
        </authorList>
    </citation>
    <scope>IDENTIFICATION</scope>
</reference>
<reference evidence="2 3" key="2">
    <citation type="submission" date="2018-11" db="EMBL/GenBank/DDBJ databases">
        <authorList>
            <consortium name="Pathogen Informatics"/>
        </authorList>
    </citation>
    <scope>NUCLEOTIDE SEQUENCE [LARGE SCALE GENOMIC DNA]</scope>
</reference>
<accession>A0A158QHQ5</accession>
<evidence type="ECO:0000313" key="3">
    <source>
        <dbReference type="Proteomes" id="UP000278807"/>
    </source>
</evidence>
<dbReference type="PANTHER" id="PTHR36300:SF1">
    <property type="entry name" value="RAW, ISOFORM A"/>
    <property type="match status" value="1"/>
</dbReference>
<keyword evidence="3" id="KW-1185">Reference proteome</keyword>
<dbReference type="STRING" id="102285.A0A158QHQ5"/>
<dbReference type="AlphaFoldDB" id="A0A158QHQ5"/>
<dbReference type="InterPro" id="IPR039470">
    <property type="entry name" value="Nuc_deoxyri_tr2"/>
</dbReference>
<dbReference type="Proteomes" id="UP000278807">
    <property type="component" value="Unassembled WGS sequence"/>
</dbReference>
<sequence>MHFDNNNYVILVFLGGACNPTTWRKDIAIPFLEENGIPYFNPQVDEWCPDLITKEAVAKEQSCCLLFVFEPHLTRALASLVEVAYLAAQVSSQTHSSCFQKRKNCCRPRRPRLLIIVRPSPSFTPHYGRKVDTLAEAASLDAAYEWLEGCHLPNVCFFEVLEDALRFINEFYSTLSSHNPPQSPSHSIWKKANKMLKSRAEPKVDYKPSSVSHERLIEAYKYSAAYSKIKADLPINIYFGGATPKKMDMTDTYSDHAGWVVSRKGAKRNFQLSMAVQRQCPRLYFHISRTGLWIVDQMEAAFAIGSGKEVFLCVEYLLDEDTSLHGGVRSNNSSGYSSLAGTPEDVFHPPTALNKASSASSSSAPSRSGSSSEGEEIRSTAEFSKLLVSSPESDTVVQTLPKQSRNLLLHTSDVFGLSQFAVKDHNRSRSYLKSLVKETSEECSKGYLLDHPVESISDLIDLL</sequence>
<feature type="compositionally biased region" description="Low complexity" evidence="1">
    <location>
        <begin position="356"/>
        <end position="372"/>
    </location>
</feature>
<dbReference type="EMBL" id="UZAE01012141">
    <property type="protein sequence ID" value="VDO03712.1"/>
    <property type="molecule type" value="Genomic_DNA"/>
</dbReference>
<gene>
    <name evidence="2" type="ORF">HNAJ_LOCUS7852</name>
</gene>
<evidence type="ECO:0000313" key="2">
    <source>
        <dbReference type="EMBL" id="VDO03712.1"/>
    </source>
</evidence>
<organism evidence="4">
    <name type="scientific">Rodentolepis nana</name>
    <name type="common">Dwarf tapeworm</name>
    <name type="synonym">Hymenolepis nana</name>
    <dbReference type="NCBI Taxonomy" id="102285"/>
    <lineage>
        <taxon>Eukaryota</taxon>
        <taxon>Metazoa</taxon>
        <taxon>Spiralia</taxon>
        <taxon>Lophotrochozoa</taxon>
        <taxon>Platyhelminthes</taxon>
        <taxon>Cestoda</taxon>
        <taxon>Eucestoda</taxon>
        <taxon>Cyclophyllidea</taxon>
        <taxon>Hymenolepididae</taxon>
        <taxon>Rodentolepis</taxon>
    </lineage>
</organism>